<keyword evidence="4" id="KW-0378">Hydrolase</keyword>
<dbReference type="PANTHER" id="PTHR30302">
    <property type="entry name" value="HYDROGENASE 1 MATURATION PROTEASE"/>
    <property type="match status" value="1"/>
</dbReference>
<dbReference type="RefSeq" id="WP_059176221.1">
    <property type="nucleotide sequence ID" value="NZ_BCNO01000001.1"/>
</dbReference>
<evidence type="ECO:0000256" key="3">
    <source>
        <dbReference type="ARBA" id="ARBA00022750"/>
    </source>
</evidence>
<dbReference type="NCBIfam" id="TIGR00072">
    <property type="entry name" value="hydrog_prot"/>
    <property type="match status" value="1"/>
</dbReference>
<evidence type="ECO:0000313" key="6">
    <source>
        <dbReference type="Proteomes" id="UP000054976"/>
    </source>
</evidence>
<dbReference type="CDD" id="cd06067">
    <property type="entry name" value="H2MP_MemB-H2evol"/>
    <property type="match status" value="1"/>
</dbReference>
<dbReference type="GO" id="GO:0008047">
    <property type="term" value="F:enzyme activator activity"/>
    <property type="evidence" value="ECO:0007669"/>
    <property type="project" value="InterPro"/>
</dbReference>
<protein>
    <submittedName>
        <fullName evidence="5">Hydrogenase 3 maturation protease</fullName>
    </submittedName>
</protein>
<dbReference type="PANTHER" id="PTHR30302:SF1">
    <property type="entry name" value="HYDROGENASE 2 MATURATION PROTEASE"/>
    <property type="match status" value="1"/>
</dbReference>
<accession>A0A0U9HRL3</accession>
<keyword evidence="3" id="KW-0064">Aspartyl protease</keyword>
<dbReference type="InterPro" id="IPR004420">
    <property type="entry name" value="Pept_A31_hyd_mat_HycI"/>
</dbReference>
<evidence type="ECO:0000313" key="5">
    <source>
        <dbReference type="EMBL" id="GAQ94802.1"/>
    </source>
</evidence>
<dbReference type="STRING" id="86166.TAGGR_1988"/>
<dbReference type="InterPro" id="IPR000671">
    <property type="entry name" value="Peptidase_A31"/>
</dbReference>
<dbReference type="SUPFAM" id="SSF53163">
    <property type="entry name" value="HybD-like"/>
    <property type="match status" value="1"/>
</dbReference>
<evidence type="ECO:0000256" key="2">
    <source>
        <dbReference type="ARBA" id="ARBA00022670"/>
    </source>
</evidence>
<dbReference type="Gene3D" id="3.40.50.1450">
    <property type="entry name" value="HybD-like"/>
    <property type="match status" value="1"/>
</dbReference>
<sequence>MELNEFLSKIKGRVLIAGIGNSLRADDAVGSYIVKKLSNEKIDAILVDCEDQPERFIEKIVHHKPDTVIFIDALHMNHEPGSVVFLEKKDLYHTGISTHQTNLKMCIDYIKSRIKTEILIIGIQPENTDFGNRMSEKILDVAETLKNILIKALLLSRF</sequence>
<reference evidence="6" key="1">
    <citation type="submission" date="2016-01" db="EMBL/GenBank/DDBJ databases">
        <title>Draft genome sequence of Thermodesulfovibrio aggregans strain TGE-P1.</title>
        <authorList>
            <person name="Sekiguchi Y."/>
            <person name="Ohashi A."/>
            <person name="Matsuura N."/>
            <person name="Tourlousse M.D."/>
        </authorList>
    </citation>
    <scope>NUCLEOTIDE SEQUENCE [LARGE SCALE GENOMIC DNA]</scope>
    <source>
        <strain evidence="6">TGE-P1</strain>
    </source>
</reference>
<proteinExistence type="inferred from homology"/>
<keyword evidence="6" id="KW-1185">Reference proteome</keyword>
<dbReference type="AlphaFoldDB" id="A0A0U9HRL3"/>
<gene>
    <name evidence="5" type="ORF">TAGGR_1988</name>
</gene>
<evidence type="ECO:0000256" key="1">
    <source>
        <dbReference type="ARBA" id="ARBA00006814"/>
    </source>
</evidence>
<dbReference type="EMBL" id="BCNO01000001">
    <property type="protein sequence ID" value="GAQ94802.1"/>
    <property type="molecule type" value="Genomic_DNA"/>
</dbReference>
<dbReference type="OrthoDB" id="164170at2"/>
<evidence type="ECO:0000256" key="4">
    <source>
        <dbReference type="ARBA" id="ARBA00022801"/>
    </source>
</evidence>
<comment type="caution">
    <text evidence="5">The sequence shown here is derived from an EMBL/GenBank/DDBJ whole genome shotgun (WGS) entry which is preliminary data.</text>
</comment>
<comment type="similarity">
    <text evidence="1">Belongs to the peptidase A31 family.</text>
</comment>
<name>A0A0U9HRL3_9BACT</name>
<dbReference type="Proteomes" id="UP000054976">
    <property type="component" value="Unassembled WGS sequence"/>
</dbReference>
<organism evidence="5 6">
    <name type="scientific">Thermodesulfovibrio aggregans</name>
    <dbReference type="NCBI Taxonomy" id="86166"/>
    <lineage>
        <taxon>Bacteria</taxon>
        <taxon>Pseudomonadati</taxon>
        <taxon>Nitrospirota</taxon>
        <taxon>Thermodesulfovibrionia</taxon>
        <taxon>Thermodesulfovibrionales</taxon>
        <taxon>Thermodesulfovibrionaceae</taxon>
        <taxon>Thermodesulfovibrio</taxon>
    </lineage>
</organism>
<dbReference type="InterPro" id="IPR023430">
    <property type="entry name" value="Pept_HybD-like_dom_sf"/>
</dbReference>
<dbReference type="PRINTS" id="PR00446">
    <property type="entry name" value="HYDRGNUPTAKE"/>
</dbReference>
<dbReference type="Pfam" id="PF01750">
    <property type="entry name" value="HycI"/>
    <property type="match status" value="1"/>
</dbReference>
<dbReference type="GO" id="GO:0004190">
    <property type="term" value="F:aspartic-type endopeptidase activity"/>
    <property type="evidence" value="ECO:0007669"/>
    <property type="project" value="UniProtKB-KW"/>
</dbReference>
<dbReference type="GO" id="GO:0016485">
    <property type="term" value="P:protein processing"/>
    <property type="evidence" value="ECO:0007669"/>
    <property type="project" value="TreeGrafter"/>
</dbReference>
<keyword evidence="2 5" id="KW-0645">Protease</keyword>